<evidence type="ECO:0000313" key="2">
    <source>
        <dbReference type="EMBL" id="CAF0782065.1"/>
    </source>
</evidence>
<dbReference type="CDD" id="cd00117">
    <property type="entry name" value="TFP"/>
    <property type="match status" value="1"/>
</dbReference>
<name>A0A813RJT1_ADIRI</name>
<protein>
    <submittedName>
        <fullName evidence="2">Uncharacterized protein</fullName>
    </submittedName>
</protein>
<dbReference type="OrthoDB" id="9997494at2759"/>
<sequence length="179" mass="20204">MMKFLFITTLFVLITHVTSFDCYDCQNCQIPFNNQTSTSTCNSGVTSCMKITAKLGTVYTYVSKQCGPCSSETFLFGVTYIKVDCCYQNTYQASLAKYFSITSSDELLTPPSSLEYLPIENLSQNQSAFSMLFNSLANRSKRLRKKEESFGDKNLNPNHTVLDMESVELINRSKHVSHP</sequence>
<evidence type="ECO:0000313" key="3">
    <source>
        <dbReference type="Proteomes" id="UP000663852"/>
    </source>
</evidence>
<accession>A0A813RJT1</accession>
<feature type="signal peptide" evidence="1">
    <location>
        <begin position="1"/>
        <end position="19"/>
    </location>
</feature>
<evidence type="ECO:0000256" key="1">
    <source>
        <dbReference type="SAM" id="SignalP"/>
    </source>
</evidence>
<gene>
    <name evidence="2" type="ORF">EDS130_LOCUS3888</name>
</gene>
<organism evidence="2 3">
    <name type="scientific">Adineta ricciae</name>
    <name type="common">Rotifer</name>
    <dbReference type="NCBI Taxonomy" id="249248"/>
    <lineage>
        <taxon>Eukaryota</taxon>
        <taxon>Metazoa</taxon>
        <taxon>Spiralia</taxon>
        <taxon>Gnathifera</taxon>
        <taxon>Rotifera</taxon>
        <taxon>Eurotatoria</taxon>
        <taxon>Bdelloidea</taxon>
        <taxon>Adinetida</taxon>
        <taxon>Adinetidae</taxon>
        <taxon>Adineta</taxon>
    </lineage>
</organism>
<dbReference type="EMBL" id="CAJNOJ010000010">
    <property type="protein sequence ID" value="CAF0782065.1"/>
    <property type="molecule type" value="Genomic_DNA"/>
</dbReference>
<dbReference type="Proteomes" id="UP000663852">
    <property type="component" value="Unassembled WGS sequence"/>
</dbReference>
<feature type="chain" id="PRO_5033066062" evidence="1">
    <location>
        <begin position="20"/>
        <end position="179"/>
    </location>
</feature>
<dbReference type="AlphaFoldDB" id="A0A813RJT1"/>
<reference evidence="2" key="1">
    <citation type="submission" date="2021-02" db="EMBL/GenBank/DDBJ databases">
        <authorList>
            <person name="Nowell W R."/>
        </authorList>
    </citation>
    <scope>NUCLEOTIDE SEQUENCE</scope>
</reference>
<comment type="caution">
    <text evidence="2">The sequence shown here is derived from an EMBL/GenBank/DDBJ whole genome shotgun (WGS) entry which is preliminary data.</text>
</comment>
<keyword evidence="1" id="KW-0732">Signal</keyword>
<proteinExistence type="predicted"/>